<comment type="similarity">
    <text evidence="1">Belongs to the metallo-dependent hydrolases superfamily. TatD-type hydrolase family.</text>
</comment>
<dbReference type="FunFam" id="3.20.20.140:FF:000005">
    <property type="entry name" value="TatD family hydrolase"/>
    <property type="match status" value="1"/>
</dbReference>
<sequence>MLFDSHCHLNHSPLTENLTQVLQQAADKHIGHFLVPATSPADWLKTIELQEAYSCIYAAIGIHPWYINSHNDSALNQLESLLHTHPDIMIGEIGLDFARINNTEDKNLQINCFEAQLRMAKSLQRPVIIHNVHATNACLHSIKRCQFTFGGIAHAFSGSIEEAQAWIKHGFFIGVGSLLLRTQAKKIRHIAEKLPLQHIVIETDAPYMSPLPHQNNTPDNLRQIAEIIAGLRNSHWQDIASITSKNTFQVISQKT</sequence>
<accession>A0A074VBC9</accession>
<feature type="binding site" evidence="4">
    <location>
        <position position="92"/>
    </location>
    <ligand>
        <name>a divalent metal cation</name>
        <dbReference type="ChEBI" id="CHEBI:60240"/>
        <label>1</label>
    </ligand>
</feature>
<dbReference type="EMBL" id="AVQL01000433">
    <property type="protein sequence ID" value="KEQ01192.1"/>
    <property type="molecule type" value="Genomic_DNA"/>
</dbReference>
<protein>
    <submittedName>
        <fullName evidence="5">Mg-dependent DNase</fullName>
    </submittedName>
</protein>
<reference evidence="5 6" key="1">
    <citation type="journal article" date="2014" name="PLoS Genet.">
        <title>Hidden diversity in honey bee gut symbionts detected by single-cell genomics.</title>
        <authorList>
            <person name="Engel P."/>
            <person name="Stepanauskas R."/>
            <person name="Moran N."/>
        </authorList>
    </citation>
    <scope>NUCLEOTIDE SEQUENCE [LARGE SCALE GENOMIC DNA]</scope>
    <source>
        <strain evidence="5 6">SCGC AB-598-J21</strain>
    </source>
</reference>
<dbReference type="PANTHER" id="PTHR46124:SF3">
    <property type="entry name" value="HYDROLASE"/>
    <property type="match status" value="1"/>
</dbReference>
<feature type="binding site" evidence="4">
    <location>
        <position position="8"/>
    </location>
    <ligand>
        <name>a divalent metal cation</name>
        <dbReference type="ChEBI" id="CHEBI:60240"/>
        <label>1</label>
    </ligand>
</feature>
<evidence type="ECO:0000313" key="5">
    <source>
        <dbReference type="EMBL" id="KEQ01192.1"/>
    </source>
</evidence>
<keyword evidence="2 4" id="KW-0479">Metal-binding</keyword>
<feature type="binding site" evidence="4">
    <location>
        <position position="6"/>
    </location>
    <ligand>
        <name>a divalent metal cation</name>
        <dbReference type="ChEBI" id="CHEBI:60240"/>
        <label>1</label>
    </ligand>
</feature>
<dbReference type="PIRSF" id="PIRSF005902">
    <property type="entry name" value="DNase_TatD"/>
    <property type="match status" value="1"/>
</dbReference>
<comment type="caution">
    <text evidence="5">The sequence shown here is derived from an EMBL/GenBank/DDBJ whole genome shotgun (WGS) entry which is preliminary data.</text>
</comment>
<dbReference type="GO" id="GO:0046872">
    <property type="term" value="F:metal ion binding"/>
    <property type="evidence" value="ECO:0007669"/>
    <property type="project" value="UniProtKB-KW"/>
</dbReference>
<dbReference type="InterPro" id="IPR032466">
    <property type="entry name" value="Metal_Hydrolase"/>
</dbReference>
<feature type="binding site" evidence="4">
    <location>
        <position position="204"/>
    </location>
    <ligand>
        <name>a divalent metal cation</name>
        <dbReference type="ChEBI" id="CHEBI:60240"/>
        <label>1</label>
    </ligand>
</feature>
<dbReference type="Proteomes" id="UP000027644">
    <property type="component" value="Unassembled WGS sequence"/>
</dbReference>
<dbReference type="InterPro" id="IPR001130">
    <property type="entry name" value="TatD-like"/>
</dbReference>
<evidence type="ECO:0000256" key="1">
    <source>
        <dbReference type="ARBA" id="ARBA00009275"/>
    </source>
</evidence>
<feature type="binding site" evidence="4">
    <location>
        <position position="154"/>
    </location>
    <ligand>
        <name>a divalent metal cation</name>
        <dbReference type="ChEBI" id="CHEBI:60240"/>
        <label>2</label>
    </ligand>
</feature>
<organism evidence="5 6">
    <name type="scientific">Snodgrassella alvi SCGC AB-598-J21</name>
    <dbReference type="NCBI Taxonomy" id="1385367"/>
    <lineage>
        <taxon>Bacteria</taxon>
        <taxon>Pseudomonadati</taxon>
        <taxon>Pseudomonadota</taxon>
        <taxon>Betaproteobacteria</taxon>
        <taxon>Neisseriales</taxon>
        <taxon>Neisseriaceae</taxon>
        <taxon>Snodgrassella</taxon>
    </lineage>
</organism>
<proteinExistence type="inferred from homology"/>
<evidence type="ECO:0000313" key="6">
    <source>
        <dbReference type="Proteomes" id="UP000027644"/>
    </source>
</evidence>
<dbReference type="PANTHER" id="PTHR46124">
    <property type="entry name" value="D-AMINOACYL-TRNA DEACYLASE"/>
    <property type="match status" value="1"/>
</dbReference>
<name>A0A074VBC9_9NEIS</name>
<dbReference type="CDD" id="cd01310">
    <property type="entry name" value="TatD_DNAse"/>
    <property type="match status" value="1"/>
</dbReference>
<keyword evidence="3" id="KW-0378">Hydrolase</keyword>
<dbReference type="Pfam" id="PF01026">
    <property type="entry name" value="TatD_DNase"/>
    <property type="match status" value="1"/>
</dbReference>
<dbReference type="Gene3D" id="3.20.20.140">
    <property type="entry name" value="Metal-dependent hydrolases"/>
    <property type="match status" value="1"/>
</dbReference>
<evidence type="ECO:0000256" key="2">
    <source>
        <dbReference type="ARBA" id="ARBA00022723"/>
    </source>
</evidence>
<feature type="binding site" evidence="4">
    <location>
        <position position="130"/>
    </location>
    <ligand>
        <name>a divalent metal cation</name>
        <dbReference type="ChEBI" id="CHEBI:60240"/>
        <label>2</label>
    </ligand>
</feature>
<evidence type="ECO:0000256" key="3">
    <source>
        <dbReference type="ARBA" id="ARBA00022801"/>
    </source>
</evidence>
<gene>
    <name evidence="5" type="ORF">SASC598J21_010470</name>
</gene>
<dbReference type="AlphaFoldDB" id="A0A074VBC9"/>
<dbReference type="GO" id="GO:0016788">
    <property type="term" value="F:hydrolase activity, acting on ester bonds"/>
    <property type="evidence" value="ECO:0007669"/>
    <property type="project" value="InterPro"/>
</dbReference>
<dbReference type="PROSITE" id="PS01137">
    <property type="entry name" value="TATD_1"/>
    <property type="match status" value="1"/>
</dbReference>
<dbReference type="SUPFAM" id="SSF51556">
    <property type="entry name" value="Metallo-dependent hydrolases"/>
    <property type="match status" value="1"/>
</dbReference>
<dbReference type="InterPro" id="IPR018228">
    <property type="entry name" value="DNase_TatD-rel_CS"/>
</dbReference>
<evidence type="ECO:0000256" key="4">
    <source>
        <dbReference type="PIRSR" id="PIRSR005902-1"/>
    </source>
</evidence>
<dbReference type="GO" id="GO:0005829">
    <property type="term" value="C:cytosol"/>
    <property type="evidence" value="ECO:0007669"/>
    <property type="project" value="TreeGrafter"/>
</dbReference>